<feature type="transmembrane region" description="Helical" evidence="5">
    <location>
        <begin position="60"/>
        <end position="78"/>
    </location>
</feature>
<dbReference type="OrthoDB" id="9811373at2"/>
<evidence type="ECO:0000313" key="7">
    <source>
        <dbReference type="Proteomes" id="UP000034883"/>
    </source>
</evidence>
<dbReference type="EMBL" id="CP011125">
    <property type="protein sequence ID" value="AKF10362.1"/>
    <property type="molecule type" value="Genomic_DNA"/>
</dbReference>
<dbReference type="InterPro" id="IPR032808">
    <property type="entry name" value="DoxX"/>
</dbReference>
<evidence type="ECO:0000313" key="6">
    <source>
        <dbReference type="EMBL" id="AKF10362.1"/>
    </source>
</evidence>
<dbReference type="Proteomes" id="UP000034883">
    <property type="component" value="Chromosome"/>
</dbReference>
<dbReference type="Pfam" id="PF13564">
    <property type="entry name" value="DoxX_2"/>
    <property type="match status" value="1"/>
</dbReference>
<feature type="transmembrane region" description="Helical" evidence="5">
    <location>
        <begin position="83"/>
        <end position="101"/>
    </location>
</feature>
<dbReference type="GO" id="GO:0016020">
    <property type="term" value="C:membrane"/>
    <property type="evidence" value="ECO:0007669"/>
    <property type="project" value="UniProtKB-SubCell"/>
</dbReference>
<evidence type="ECO:0000256" key="1">
    <source>
        <dbReference type="ARBA" id="ARBA00004141"/>
    </source>
</evidence>
<name>A0A0F6W8R7_9BACT</name>
<evidence type="ECO:0000256" key="3">
    <source>
        <dbReference type="ARBA" id="ARBA00022989"/>
    </source>
</evidence>
<dbReference type="KEGG" id="samy:DB32_007511"/>
<keyword evidence="4 5" id="KW-0472">Membrane</keyword>
<proteinExistence type="predicted"/>
<sequence length="135" mass="14335">MDIALTQQQPVSIAPTKARLWTGRILGGLAALFLLVDGLVKFTTVEGVVEAHARLGIPMHLAPVIGALELACLALYLVPRTSLLGALAFTGFLGGAVAIHVRSETPFWFPLVIAAMLWGSLALRDARVIALLRGK</sequence>
<gene>
    <name evidence="6" type="ORF">DB32_007511</name>
</gene>
<dbReference type="RefSeq" id="WP_053237333.1">
    <property type="nucleotide sequence ID" value="NZ_CP011125.1"/>
</dbReference>
<evidence type="ECO:0000256" key="5">
    <source>
        <dbReference type="SAM" id="Phobius"/>
    </source>
</evidence>
<feature type="transmembrane region" description="Helical" evidence="5">
    <location>
        <begin position="21"/>
        <end position="40"/>
    </location>
</feature>
<dbReference type="AlphaFoldDB" id="A0A0F6W8R7"/>
<protein>
    <submittedName>
        <fullName evidence="6">Membrane protein</fullName>
    </submittedName>
</protein>
<evidence type="ECO:0000256" key="2">
    <source>
        <dbReference type="ARBA" id="ARBA00022692"/>
    </source>
</evidence>
<accession>A0A0F6W8R7</accession>
<dbReference type="STRING" id="927083.DB32_007511"/>
<feature type="transmembrane region" description="Helical" evidence="5">
    <location>
        <begin position="107"/>
        <end position="123"/>
    </location>
</feature>
<keyword evidence="3 5" id="KW-1133">Transmembrane helix</keyword>
<evidence type="ECO:0000256" key="4">
    <source>
        <dbReference type="ARBA" id="ARBA00023136"/>
    </source>
</evidence>
<keyword evidence="2 5" id="KW-0812">Transmembrane</keyword>
<comment type="subcellular location">
    <subcellularLocation>
        <location evidence="1">Membrane</location>
        <topology evidence="1">Multi-pass membrane protein</topology>
    </subcellularLocation>
</comment>
<reference evidence="6 7" key="1">
    <citation type="submission" date="2015-03" db="EMBL/GenBank/DDBJ databases">
        <title>Genome assembly of Sandaracinus amylolyticus DSM 53668.</title>
        <authorList>
            <person name="Sharma G."/>
            <person name="Subramanian S."/>
        </authorList>
    </citation>
    <scope>NUCLEOTIDE SEQUENCE [LARGE SCALE GENOMIC DNA]</scope>
    <source>
        <strain evidence="6 7">DSM 53668</strain>
    </source>
</reference>
<organism evidence="6 7">
    <name type="scientific">Sandaracinus amylolyticus</name>
    <dbReference type="NCBI Taxonomy" id="927083"/>
    <lineage>
        <taxon>Bacteria</taxon>
        <taxon>Pseudomonadati</taxon>
        <taxon>Myxococcota</taxon>
        <taxon>Polyangia</taxon>
        <taxon>Polyangiales</taxon>
        <taxon>Sandaracinaceae</taxon>
        <taxon>Sandaracinus</taxon>
    </lineage>
</organism>
<keyword evidence="7" id="KW-1185">Reference proteome</keyword>